<feature type="repeat" description="TPR" evidence="3">
    <location>
        <begin position="562"/>
        <end position="595"/>
    </location>
</feature>
<organism evidence="5 7">
    <name type="scientific">Didymodactylos carnosus</name>
    <dbReference type="NCBI Taxonomy" id="1234261"/>
    <lineage>
        <taxon>Eukaryota</taxon>
        <taxon>Metazoa</taxon>
        <taxon>Spiralia</taxon>
        <taxon>Gnathifera</taxon>
        <taxon>Rotifera</taxon>
        <taxon>Eurotatoria</taxon>
        <taxon>Bdelloidea</taxon>
        <taxon>Philodinida</taxon>
        <taxon>Philodinidae</taxon>
        <taxon>Didymodactylos</taxon>
    </lineage>
</organism>
<evidence type="ECO:0000313" key="5">
    <source>
        <dbReference type="EMBL" id="CAF1121300.1"/>
    </source>
</evidence>
<dbReference type="PANTHER" id="PTHR45641">
    <property type="entry name" value="TETRATRICOPEPTIDE REPEAT PROTEIN (AFU_ORTHOLOGUE AFUA_6G03870)"/>
    <property type="match status" value="1"/>
</dbReference>
<dbReference type="Proteomes" id="UP000681722">
    <property type="component" value="Unassembled WGS sequence"/>
</dbReference>
<dbReference type="InterPro" id="IPR003540">
    <property type="entry name" value="ADP-ribosyltransferase"/>
</dbReference>
<protein>
    <recommendedName>
        <fullName evidence="4">ADP ribosyltransferase domain-containing protein</fullName>
    </recommendedName>
</protein>
<reference evidence="5" key="1">
    <citation type="submission" date="2021-02" db="EMBL/GenBank/DDBJ databases">
        <authorList>
            <person name="Nowell W R."/>
        </authorList>
    </citation>
    <scope>NUCLEOTIDE SEQUENCE</scope>
</reference>
<evidence type="ECO:0000256" key="1">
    <source>
        <dbReference type="ARBA" id="ARBA00022737"/>
    </source>
</evidence>
<name>A0A814QLJ0_9BILA</name>
<dbReference type="AlphaFoldDB" id="A0A814QLJ0"/>
<sequence>MSEFFCLYLQSRGTKQQLPVRVPKISALSALNPFAHITIGETQLSSNHDEITLVAFNPDLKSEIALISETDGHILFYNEQSALIDSIRSKEKEKIFLILSTIHNLVDVLEETNKLIQIDSIYIHCDEEFDKRHDKTFLKGKYSKIVSFVNDRSNLMKDIQNNINQIDHQSQAFNLYDQTQKTTRDLTKDSGSFLFFQLFKDVLLDMPKTSQAKADMIEKCRDYYRGNTTELDNIKEFEQNYKSTEAIPWYTKESFLFRLVNKALRTEDVEALYTFRFYIIDLCLSLEKKFKELKRKQQKQSTSVIKLYRGLQMGPNEIENLKSNIGNLMSTNGYLSTSRSRIIASSFASAVGIRTNVEAVLFDITVDLNVVEKIILADIAEYSAFPNEEEVLFDLGAAFKIDSVTWNEDENLWIMNTTATDKGAELAKEYIEYQRKKLADSNIVLMFGHLLADMGEYEKSQKYFENVLRNRPNDEEVACVYNNLGRALRLKGEYNRALDNYRKSYNLHRLAKHPRLVSASKTMNGIGITYSEMGDCDKAEHSFHISLKLYELCLPEKHLDVAATLCNLGTVYLDRGENDKAMAYFKRAQKIHLSLLPHNHPNVATTLANMGNVHFTNEEYGMAIECFTKARKLAETTLPANHPLLVNIKHSLLMINTQSTIDMVVTYH</sequence>
<keyword evidence="1" id="KW-0677">Repeat</keyword>
<dbReference type="Gene3D" id="3.90.176.10">
    <property type="entry name" value="Toxin ADP-ribosyltransferase, Chain A, domain 1"/>
    <property type="match status" value="1"/>
</dbReference>
<dbReference type="Proteomes" id="UP000663829">
    <property type="component" value="Unassembled WGS sequence"/>
</dbReference>
<proteinExistence type="predicted"/>
<evidence type="ECO:0000256" key="2">
    <source>
        <dbReference type="ARBA" id="ARBA00022803"/>
    </source>
</evidence>
<dbReference type="SUPFAM" id="SSF48452">
    <property type="entry name" value="TPR-like"/>
    <property type="match status" value="1"/>
</dbReference>
<dbReference type="SMART" id="SM00028">
    <property type="entry name" value="TPR"/>
    <property type="match status" value="5"/>
</dbReference>
<gene>
    <name evidence="5" type="ORF">GPM918_LOCUS19703</name>
    <name evidence="6" type="ORF">SRO942_LOCUS19700</name>
</gene>
<feature type="repeat" description="TPR" evidence="3">
    <location>
        <begin position="441"/>
        <end position="474"/>
    </location>
</feature>
<dbReference type="PROSITE" id="PS51996">
    <property type="entry name" value="TR_MART"/>
    <property type="match status" value="1"/>
</dbReference>
<dbReference type="EMBL" id="CAJNOQ010006042">
    <property type="protein sequence ID" value="CAF1121300.1"/>
    <property type="molecule type" value="Genomic_DNA"/>
</dbReference>
<accession>A0A814QLJ0</accession>
<dbReference type="SUPFAM" id="SSF56399">
    <property type="entry name" value="ADP-ribosylation"/>
    <property type="match status" value="1"/>
</dbReference>
<dbReference type="OrthoDB" id="771227at2759"/>
<feature type="repeat" description="TPR" evidence="3">
    <location>
        <begin position="604"/>
        <end position="637"/>
    </location>
</feature>
<dbReference type="Pfam" id="PF13424">
    <property type="entry name" value="TPR_12"/>
    <property type="match status" value="2"/>
</dbReference>
<keyword evidence="2 3" id="KW-0802">TPR repeat</keyword>
<dbReference type="EMBL" id="CAJOBC010006042">
    <property type="protein sequence ID" value="CAF3884824.1"/>
    <property type="molecule type" value="Genomic_DNA"/>
</dbReference>
<feature type="domain" description="ADP ribosyltransferase" evidence="4">
    <location>
        <begin position="284"/>
        <end position="411"/>
    </location>
</feature>
<evidence type="ECO:0000313" key="6">
    <source>
        <dbReference type="EMBL" id="CAF3884824.1"/>
    </source>
</evidence>
<dbReference type="InterPro" id="IPR019734">
    <property type="entry name" value="TPR_rpt"/>
</dbReference>
<dbReference type="GO" id="GO:0005576">
    <property type="term" value="C:extracellular region"/>
    <property type="evidence" value="ECO:0007669"/>
    <property type="project" value="InterPro"/>
</dbReference>
<dbReference type="PANTHER" id="PTHR45641:SF19">
    <property type="entry name" value="NEPHROCYSTIN-3"/>
    <property type="match status" value="1"/>
</dbReference>
<evidence type="ECO:0000313" key="7">
    <source>
        <dbReference type="Proteomes" id="UP000663829"/>
    </source>
</evidence>
<evidence type="ECO:0000256" key="3">
    <source>
        <dbReference type="PROSITE-ProRule" id="PRU00339"/>
    </source>
</evidence>
<evidence type="ECO:0000259" key="4">
    <source>
        <dbReference type="Pfam" id="PF03496"/>
    </source>
</evidence>
<dbReference type="Gene3D" id="1.25.40.10">
    <property type="entry name" value="Tetratricopeptide repeat domain"/>
    <property type="match status" value="2"/>
</dbReference>
<comment type="caution">
    <text evidence="5">The sequence shown here is derived from an EMBL/GenBank/DDBJ whole genome shotgun (WGS) entry which is preliminary data.</text>
</comment>
<keyword evidence="7" id="KW-1185">Reference proteome</keyword>
<feature type="repeat" description="TPR" evidence="3">
    <location>
        <begin position="478"/>
        <end position="511"/>
    </location>
</feature>
<dbReference type="PROSITE" id="PS50005">
    <property type="entry name" value="TPR"/>
    <property type="match status" value="4"/>
</dbReference>
<dbReference type="Pfam" id="PF03496">
    <property type="entry name" value="ADPrib_exo_Tox"/>
    <property type="match status" value="1"/>
</dbReference>
<dbReference type="InterPro" id="IPR011990">
    <property type="entry name" value="TPR-like_helical_dom_sf"/>
</dbReference>